<evidence type="ECO:0000256" key="1">
    <source>
        <dbReference type="SAM" id="MobiDB-lite"/>
    </source>
</evidence>
<gene>
    <name evidence="2" type="ORF">TWF696_003386</name>
</gene>
<feature type="compositionally biased region" description="Basic and acidic residues" evidence="1">
    <location>
        <begin position="91"/>
        <end position="106"/>
    </location>
</feature>
<dbReference type="EMBL" id="JAVHNQ010000017">
    <property type="protein sequence ID" value="KAK6330496.1"/>
    <property type="molecule type" value="Genomic_DNA"/>
</dbReference>
<evidence type="ECO:0000313" key="2">
    <source>
        <dbReference type="EMBL" id="KAK6330496.1"/>
    </source>
</evidence>
<feature type="compositionally biased region" description="Polar residues" evidence="1">
    <location>
        <begin position="32"/>
        <end position="89"/>
    </location>
</feature>
<feature type="region of interest" description="Disordered" evidence="1">
    <location>
        <begin position="1"/>
        <end position="106"/>
    </location>
</feature>
<evidence type="ECO:0000313" key="3">
    <source>
        <dbReference type="Proteomes" id="UP001375240"/>
    </source>
</evidence>
<proteinExistence type="predicted"/>
<organism evidence="2 3">
    <name type="scientific">Orbilia brochopaga</name>
    <dbReference type="NCBI Taxonomy" id="3140254"/>
    <lineage>
        <taxon>Eukaryota</taxon>
        <taxon>Fungi</taxon>
        <taxon>Dikarya</taxon>
        <taxon>Ascomycota</taxon>
        <taxon>Pezizomycotina</taxon>
        <taxon>Orbiliomycetes</taxon>
        <taxon>Orbiliales</taxon>
        <taxon>Orbiliaceae</taxon>
        <taxon>Orbilia</taxon>
    </lineage>
</organism>
<dbReference type="AlphaFoldDB" id="A0AAV9TXU8"/>
<dbReference type="Proteomes" id="UP001375240">
    <property type="component" value="Unassembled WGS sequence"/>
</dbReference>
<accession>A0AAV9TXU8</accession>
<reference evidence="2 3" key="1">
    <citation type="submission" date="2019-10" db="EMBL/GenBank/DDBJ databases">
        <authorList>
            <person name="Palmer J.M."/>
        </authorList>
    </citation>
    <scope>NUCLEOTIDE SEQUENCE [LARGE SCALE GENOMIC DNA]</scope>
    <source>
        <strain evidence="2 3">TWF696</strain>
    </source>
</reference>
<name>A0AAV9TXU8_9PEZI</name>
<keyword evidence="3" id="KW-1185">Reference proteome</keyword>
<protein>
    <submittedName>
        <fullName evidence="2">Uncharacterized protein</fullName>
    </submittedName>
</protein>
<comment type="caution">
    <text evidence="2">The sequence shown here is derived from an EMBL/GenBank/DDBJ whole genome shotgun (WGS) entry which is preliminary data.</text>
</comment>
<sequence length="106" mass="10907">MLSFDELAGTLRTTKDRVLQGVARSPGGESPSPDTEGTSGTSSMPDPAEGTTTNSESRATEDPQGSNNSSTQSNVPRQSGTTGQGSMLPSSRRDLGKSGREDESAS</sequence>